<dbReference type="SUPFAM" id="SSF50969">
    <property type="entry name" value="YVTN repeat-like/Quinoprotein amine dehydrogenase"/>
    <property type="match status" value="1"/>
</dbReference>
<keyword evidence="2" id="KW-0804">Transcription</keyword>
<keyword evidence="1" id="KW-0805">Transcription regulation</keyword>
<dbReference type="InterPro" id="IPR027417">
    <property type="entry name" value="P-loop_NTPase"/>
</dbReference>
<evidence type="ECO:0000313" key="4">
    <source>
        <dbReference type="EMBL" id="MFC7268521.1"/>
    </source>
</evidence>
<dbReference type="InterPro" id="IPR036388">
    <property type="entry name" value="WH-like_DNA-bd_sf"/>
</dbReference>
<protein>
    <submittedName>
        <fullName evidence="4">BTAD domain-containing putative transcriptional regulator</fullName>
    </submittedName>
</protein>
<evidence type="ECO:0000256" key="2">
    <source>
        <dbReference type="ARBA" id="ARBA00023163"/>
    </source>
</evidence>
<sequence length="1400" mass="150058">MSVRVLGPLDTGAALSPRERTILSALIVRRPDAIPPGELADACWGADAPPTWAQQVKKSISTIRRMLGADSVRTLGADYAFGLDPDTLDATRFERLVSAARQQQLHGEHDRAIDAYQRALALWRGRPFPDIADWEPGVVETMRLTEIRDSAAEELLDARLNAGDERAVIPDAERLVRENPLREDRWAILALANYRAGRQAEALATVRAARERLLDELGIEPGARLRDLEVAMLRQDPGLVRTVATPSASSQCPYPGLAAFGLDDAEVFFGRETDVEALVDRLRPGALVAVVGPSGSGKSSLVLAGVLPRLVAGGRVARIVRPGTGGAASFADAVERGGVVVVDQAEELMQVTGAEIEDFCARAAEFLTDGGTIVLTLRSDFLDRATALPHVGEAVARGVYALAPLSAASLREAIEQPARHAHLRWEPGLVELVLRDAADRSTTLPHVSHALRETWARRAGAVLTVEGYEATGGIAGAIAQSAETLYRQLSPSERTLCRALMLRLVARDAEGLSLRRRTPLPALLADADRRGVIEKLVAARLVVVDGEAIMIAHEAIATAWPRLDGWLEEDAAGARLMGSLELAAQTWDADGRPADALLRGGRLQALREWREDAQPDLTEAEAALLDASTTAERDELSALQEHTRQQRRQNRRLRWALGGIGVVLVAAVAAGGLAAASARNATVEAVTSRALSLRTTDRELAALMAVAAHESWPGDERTSTALVGSVTEAAGYIGTTYVPDAQWRVGVWPIPGTTQAAIVRDQVNVEIIDYVTGERIRSLTPALERPPGIIRPWVRVSADGSTMAIAQHFADPQTGAGEVEHVSFFDLESGRQVGSTIVTTTATDTISLSPDGAHLTWAATGTLVVVDRDTGEVRTAEVETTPPEAMSWSAASAYGSDGSLRVATVTGRLLEIDPETLAVRGSVAIPPRRMNNAILIADDGTVFGIGIEGVAVIDSAGVQVWTRGFERTWECSRPLVSSTTEIAGCGDERGSVQLWNLRTGMRIAEPFDYQGGGSGDLALVDGDRELLLLSAILPRIGRLRVDGSGAGAEIVARGQTTAAGFSPDGTRIIVRGEVVEGAETPLSVWDVESDEAVFRIPDDVVDDYDGYLASDPRWLTDDLLGIWRIDTDDDGTETPHMTVLDISTGRFVATELPDDTWDVYPSPDRDRFYVTQAVPDENSFPQFEPWVSVFDPSTLTLLPQRFNAADYLYSVASSTDGSQVFVTRWINDSLGFRTSVYDGATGEATGEGLERMFSVAWAGGDTVIGAGDTGLYEYSSRTLERIGTLPAQKSRVSKVSLTGDLQTLMSASTGDDGVSLIDLATRRRLGDAMFAGDDGIADVARDGSAFVISVPQGVALWSLDPDAQSDALCRMAGREPTADEWANYFSELGAQHPLCADVLG</sequence>
<evidence type="ECO:0000313" key="5">
    <source>
        <dbReference type="Proteomes" id="UP001596507"/>
    </source>
</evidence>
<gene>
    <name evidence="4" type="ORF">ACFQRL_06080</name>
</gene>
<dbReference type="SUPFAM" id="SSF82171">
    <property type="entry name" value="DPP6 N-terminal domain-like"/>
    <property type="match status" value="1"/>
</dbReference>
<keyword evidence="5" id="KW-1185">Reference proteome</keyword>
<dbReference type="SUPFAM" id="SSF46894">
    <property type="entry name" value="C-terminal effector domain of the bipartite response regulators"/>
    <property type="match status" value="1"/>
</dbReference>
<dbReference type="EMBL" id="JBHTBE010000001">
    <property type="protein sequence ID" value="MFC7268521.1"/>
    <property type="molecule type" value="Genomic_DNA"/>
</dbReference>
<dbReference type="Gene3D" id="1.25.40.10">
    <property type="entry name" value="Tetratricopeptide repeat domain"/>
    <property type="match status" value="1"/>
</dbReference>
<dbReference type="Gene3D" id="1.10.10.10">
    <property type="entry name" value="Winged helix-like DNA-binding domain superfamily/Winged helix DNA-binding domain"/>
    <property type="match status" value="1"/>
</dbReference>
<dbReference type="RefSeq" id="WP_262873416.1">
    <property type="nucleotide sequence ID" value="NZ_BAABKW010000002.1"/>
</dbReference>
<proteinExistence type="predicted"/>
<dbReference type="InterPro" id="IPR051677">
    <property type="entry name" value="AfsR-DnrI-RedD_regulator"/>
</dbReference>
<dbReference type="InterPro" id="IPR011990">
    <property type="entry name" value="TPR-like_helical_dom_sf"/>
</dbReference>
<dbReference type="SUPFAM" id="SSF48452">
    <property type="entry name" value="TPR-like"/>
    <property type="match status" value="1"/>
</dbReference>
<name>A0ABW2HDE7_9MICO</name>
<evidence type="ECO:0000259" key="3">
    <source>
        <dbReference type="SMART" id="SM01043"/>
    </source>
</evidence>
<feature type="domain" description="Bacterial transcriptional activator" evidence="3">
    <location>
        <begin position="88"/>
        <end position="233"/>
    </location>
</feature>
<dbReference type="PANTHER" id="PTHR35807:SF1">
    <property type="entry name" value="TRANSCRIPTIONAL REGULATOR REDD"/>
    <property type="match status" value="1"/>
</dbReference>
<dbReference type="Pfam" id="PF20703">
    <property type="entry name" value="nSTAND1"/>
    <property type="match status" value="1"/>
</dbReference>
<dbReference type="InterPro" id="IPR049052">
    <property type="entry name" value="nSTAND1"/>
</dbReference>
<dbReference type="Pfam" id="PF03704">
    <property type="entry name" value="BTAD"/>
    <property type="match status" value="1"/>
</dbReference>
<accession>A0ABW2HDE7</accession>
<dbReference type="Gene3D" id="3.40.50.300">
    <property type="entry name" value="P-loop containing nucleotide triphosphate hydrolases"/>
    <property type="match status" value="1"/>
</dbReference>
<comment type="caution">
    <text evidence="4">The sequence shown here is derived from an EMBL/GenBank/DDBJ whole genome shotgun (WGS) entry which is preliminary data.</text>
</comment>
<dbReference type="CDD" id="cd15831">
    <property type="entry name" value="BTAD"/>
    <property type="match status" value="1"/>
</dbReference>
<dbReference type="PANTHER" id="PTHR35807">
    <property type="entry name" value="TRANSCRIPTIONAL REGULATOR REDD-RELATED"/>
    <property type="match status" value="1"/>
</dbReference>
<dbReference type="Proteomes" id="UP001596507">
    <property type="component" value="Unassembled WGS sequence"/>
</dbReference>
<dbReference type="InterPro" id="IPR016032">
    <property type="entry name" value="Sig_transdc_resp-reg_C-effctor"/>
</dbReference>
<dbReference type="SMART" id="SM01043">
    <property type="entry name" value="BTAD"/>
    <property type="match status" value="1"/>
</dbReference>
<evidence type="ECO:0000256" key="1">
    <source>
        <dbReference type="ARBA" id="ARBA00023015"/>
    </source>
</evidence>
<dbReference type="InterPro" id="IPR015943">
    <property type="entry name" value="WD40/YVTN_repeat-like_dom_sf"/>
</dbReference>
<organism evidence="4 5">
    <name type="scientific">Microbacterium fluvii</name>
    <dbReference type="NCBI Taxonomy" id="415215"/>
    <lineage>
        <taxon>Bacteria</taxon>
        <taxon>Bacillati</taxon>
        <taxon>Actinomycetota</taxon>
        <taxon>Actinomycetes</taxon>
        <taxon>Micrococcales</taxon>
        <taxon>Microbacteriaceae</taxon>
        <taxon>Microbacterium</taxon>
    </lineage>
</organism>
<dbReference type="InterPro" id="IPR011044">
    <property type="entry name" value="Quino_amine_DH_bsu"/>
</dbReference>
<dbReference type="Gene3D" id="2.130.10.10">
    <property type="entry name" value="YVTN repeat-like/Quinoprotein amine dehydrogenase"/>
    <property type="match status" value="2"/>
</dbReference>
<dbReference type="SUPFAM" id="SSF52540">
    <property type="entry name" value="P-loop containing nucleoside triphosphate hydrolases"/>
    <property type="match status" value="1"/>
</dbReference>
<reference evidence="5" key="1">
    <citation type="journal article" date="2019" name="Int. J. Syst. Evol. Microbiol.">
        <title>The Global Catalogue of Microorganisms (GCM) 10K type strain sequencing project: providing services to taxonomists for standard genome sequencing and annotation.</title>
        <authorList>
            <consortium name="The Broad Institute Genomics Platform"/>
            <consortium name="The Broad Institute Genome Sequencing Center for Infectious Disease"/>
            <person name="Wu L."/>
            <person name="Ma J."/>
        </authorList>
    </citation>
    <scope>NUCLEOTIDE SEQUENCE [LARGE SCALE GENOMIC DNA]</scope>
    <source>
        <strain evidence="5">CGMCC 1.15772</strain>
    </source>
</reference>
<dbReference type="InterPro" id="IPR005158">
    <property type="entry name" value="BTAD"/>
</dbReference>